<keyword evidence="4" id="KW-0808">Transferase</keyword>
<evidence type="ECO:0000256" key="4">
    <source>
        <dbReference type="ARBA" id="ARBA00022679"/>
    </source>
</evidence>
<evidence type="ECO:0000256" key="10">
    <source>
        <dbReference type="ARBA" id="ARBA00023012"/>
    </source>
</evidence>
<accession>A0A916XE05</accession>
<dbReference type="EMBL" id="BMIL01000005">
    <property type="protein sequence ID" value="GGC63601.1"/>
    <property type="molecule type" value="Genomic_DNA"/>
</dbReference>
<keyword evidence="9" id="KW-1133">Transmembrane helix</keyword>
<dbReference type="PROSITE" id="PS50112">
    <property type="entry name" value="PAS"/>
    <property type="match status" value="1"/>
</dbReference>
<dbReference type="SUPFAM" id="SSF55874">
    <property type="entry name" value="ATPase domain of HSP90 chaperone/DNA topoisomerase II/histidine kinase"/>
    <property type="match status" value="1"/>
</dbReference>
<evidence type="ECO:0000256" key="3">
    <source>
        <dbReference type="ARBA" id="ARBA00012438"/>
    </source>
</evidence>
<dbReference type="GO" id="GO:0000155">
    <property type="term" value="F:phosphorelay sensor kinase activity"/>
    <property type="evidence" value="ECO:0007669"/>
    <property type="project" value="InterPro"/>
</dbReference>
<comment type="caution">
    <text evidence="15">The sequence shown here is derived from an EMBL/GenBank/DDBJ whole genome shotgun (WGS) entry which is preliminary data.</text>
</comment>
<dbReference type="RefSeq" id="WP_188626408.1">
    <property type="nucleotide sequence ID" value="NZ_BMIL01000005.1"/>
</dbReference>
<keyword evidence="7" id="KW-0418">Kinase</keyword>
<dbReference type="CDD" id="cd00130">
    <property type="entry name" value="PAS"/>
    <property type="match status" value="1"/>
</dbReference>
<evidence type="ECO:0000313" key="16">
    <source>
        <dbReference type="Proteomes" id="UP000651668"/>
    </source>
</evidence>
<dbReference type="Gene3D" id="3.30.565.10">
    <property type="entry name" value="Histidine kinase-like ATPase, C-terminal domain"/>
    <property type="match status" value="1"/>
</dbReference>
<dbReference type="Pfam" id="PF00989">
    <property type="entry name" value="PAS"/>
    <property type="match status" value="1"/>
</dbReference>
<evidence type="ECO:0000256" key="7">
    <source>
        <dbReference type="ARBA" id="ARBA00022777"/>
    </source>
</evidence>
<evidence type="ECO:0000256" key="1">
    <source>
        <dbReference type="ARBA" id="ARBA00000085"/>
    </source>
</evidence>
<evidence type="ECO:0000259" key="13">
    <source>
        <dbReference type="PROSITE" id="PS50109"/>
    </source>
</evidence>
<comment type="subcellular location">
    <subcellularLocation>
        <location evidence="2">Membrane</location>
        <topology evidence="2">Multi-pass membrane protein</topology>
    </subcellularLocation>
</comment>
<evidence type="ECO:0000256" key="5">
    <source>
        <dbReference type="ARBA" id="ARBA00022692"/>
    </source>
</evidence>
<reference evidence="15" key="2">
    <citation type="submission" date="2020-09" db="EMBL/GenBank/DDBJ databases">
        <authorList>
            <person name="Sun Q."/>
            <person name="Zhou Y."/>
        </authorList>
    </citation>
    <scope>NUCLEOTIDE SEQUENCE</scope>
    <source>
        <strain evidence="15">CGMCC 1.15343</strain>
    </source>
</reference>
<evidence type="ECO:0000256" key="9">
    <source>
        <dbReference type="ARBA" id="ARBA00022989"/>
    </source>
</evidence>
<organism evidence="15 16">
    <name type="scientific">Pedobacter quisquiliarum</name>
    <dbReference type="NCBI Taxonomy" id="1834438"/>
    <lineage>
        <taxon>Bacteria</taxon>
        <taxon>Pseudomonadati</taxon>
        <taxon>Bacteroidota</taxon>
        <taxon>Sphingobacteriia</taxon>
        <taxon>Sphingobacteriales</taxon>
        <taxon>Sphingobacteriaceae</taxon>
        <taxon>Pedobacter</taxon>
    </lineage>
</organism>
<keyword evidence="16" id="KW-1185">Reference proteome</keyword>
<evidence type="ECO:0000256" key="6">
    <source>
        <dbReference type="ARBA" id="ARBA00022741"/>
    </source>
</evidence>
<keyword evidence="8" id="KW-0067">ATP-binding</keyword>
<dbReference type="SUPFAM" id="SSF47384">
    <property type="entry name" value="Homodimeric domain of signal transducing histidine kinase"/>
    <property type="match status" value="1"/>
</dbReference>
<dbReference type="InterPro" id="IPR003661">
    <property type="entry name" value="HisK_dim/P_dom"/>
</dbReference>
<dbReference type="PROSITE" id="PS50109">
    <property type="entry name" value="HIS_KIN"/>
    <property type="match status" value="1"/>
</dbReference>
<keyword evidence="6" id="KW-0547">Nucleotide-binding</keyword>
<dbReference type="SMART" id="SM00091">
    <property type="entry name" value="PAS"/>
    <property type="match status" value="1"/>
</dbReference>
<dbReference type="AlphaFoldDB" id="A0A916XE05"/>
<dbReference type="Gene3D" id="3.30.450.20">
    <property type="entry name" value="PAS domain"/>
    <property type="match status" value="1"/>
</dbReference>
<keyword evidence="10" id="KW-0902">Two-component regulatory system</keyword>
<feature type="domain" description="PAS" evidence="14">
    <location>
        <begin position="41"/>
        <end position="93"/>
    </location>
</feature>
<dbReference type="GO" id="GO:0030295">
    <property type="term" value="F:protein kinase activator activity"/>
    <property type="evidence" value="ECO:0007669"/>
    <property type="project" value="TreeGrafter"/>
</dbReference>
<evidence type="ECO:0000259" key="14">
    <source>
        <dbReference type="PROSITE" id="PS50112"/>
    </source>
</evidence>
<dbReference type="PANTHER" id="PTHR42878:SF7">
    <property type="entry name" value="SENSOR HISTIDINE KINASE GLRK"/>
    <property type="match status" value="1"/>
</dbReference>
<dbReference type="InterPro" id="IPR050351">
    <property type="entry name" value="BphY/WalK/GraS-like"/>
</dbReference>
<feature type="coiled-coil region" evidence="12">
    <location>
        <begin position="4"/>
        <end position="31"/>
    </location>
</feature>
<dbReference type="InterPro" id="IPR000014">
    <property type="entry name" value="PAS"/>
</dbReference>
<dbReference type="GO" id="GO:0005524">
    <property type="term" value="F:ATP binding"/>
    <property type="evidence" value="ECO:0007669"/>
    <property type="project" value="UniProtKB-KW"/>
</dbReference>
<keyword evidence="11" id="KW-0472">Membrane</keyword>
<evidence type="ECO:0000256" key="11">
    <source>
        <dbReference type="ARBA" id="ARBA00023136"/>
    </source>
</evidence>
<dbReference type="InterPro" id="IPR036890">
    <property type="entry name" value="HATPase_C_sf"/>
</dbReference>
<evidence type="ECO:0000256" key="2">
    <source>
        <dbReference type="ARBA" id="ARBA00004141"/>
    </source>
</evidence>
<protein>
    <recommendedName>
        <fullName evidence="3">histidine kinase</fullName>
        <ecNumber evidence="3">2.7.13.3</ecNumber>
    </recommendedName>
</protein>
<reference evidence="15" key="1">
    <citation type="journal article" date="2014" name="Int. J. Syst. Evol. Microbiol.">
        <title>Complete genome sequence of Corynebacterium casei LMG S-19264T (=DSM 44701T), isolated from a smear-ripened cheese.</title>
        <authorList>
            <consortium name="US DOE Joint Genome Institute (JGI-PGF)"/>
            <person name="Walter F."/>
            <person name="Albersmeier A."/>
            <person name="Kalinowski J."/>
            <person name="Ruckert C."/>
        </authorList>
    </citation>
    <scope>NUCLEOTIDE SEQUENCE</scope>
    <source>
        <strain evidence="15">CGMCC 1.15343</strain>
    </source>
</reference>
<dbReference type="InterPro" id="IPR013767">
    <property type="entry name" value="PAS_fold"/>
</dbReference>
<evidence type="ECO:0000313" key="15">
    <source>
        <dbReference type="EMBL" id="GGC63601.1"/>
    </source>
</evidence>
<dbReference type="Gene3D" id="1.10.287.130">
    <property type="match status" value="1"/>
</dbReference>
<comment type="catalytic activity">
    <reaction evidence="1">
        <text>ATP + protein L-histidine = ADP + protein N-phospho-L-histidine.</text>
        <dbReference type="EC" id="2.7.13.3"/>
    </reaction>
</comment>
<dbReference type="CDD" id="cd00082">
    <property type="entry name" value="HisKA"/>
    <property type="match status" value="1"/>
</dbReference>
<dbReference type="GO" id="GO:0000156">
    <property type="term" value="F:phosphorelay response regulator activity"/>
    <property type="evidence" value="ECO:0007669"/>
    <property type="project" value="TreeGrafter"/>
</dbReference>
<dbReference type="InterPro" id="IPR036097">
    <property type="entry name" value="HisK_dim/P_sf"/>
</dbReference>
<evidence type="ECO:0000256" key="12">
    <source>
        <dbReference type="SAM" id="Coils"/>
    </source>
</evidence>
<proteinExistence type="predicted"/>
<feature type="domain" description="Histidine kinase" evidence="13">
    <location>
        <begin position="170"/>
        <end position="301"/>
    </location>
</feature>
<dbReference type="InterPro" id="IPR035965">
    <property type="entry name" value="PAS-like_dom_sf"/>
</dbReference>
<keyword evidence="5" id="KW-0812">Transmembrane</keyword>
<name>A0A916XE05_9SPHI</name>
<sequence length="301" mass="34590">MENIDFLKKEIQSLRAEIERLKSDKRLVALANQHQAAYQQSQVRFRTVFENSRLGNIIITSDLKILQVNSALVAMLGYDQKEEIIGTRIMDYVPEGYQEHWKLLQSKLWHARMPFFSLETCLRRKDGCIFWCQVTSILFTDHDDTLGYTIIEDISVQHKLKEDRENFISIASHELKTPLTSLQAYLQIMNRIIENERVISDKLIKLSSSANHSINKLGLLVNDLLDSTKISKGQLNLNISSFNISKLVENCCTHIQSEGKYSLTYKGDVELKVSADEQKLEQVLINLVNNAVKYAPESKKL</sequence>
<dbReference type="InterPro" id="IPR005467">
    <property type="entry name" value="His_kinase_dom"/>
</dbReference>
<dbReference type="Pfam" id="PF00512">
    <property type="entry name" value="HisKA"/>
    <property type="match status" value="1"/>
</dbReference>
<gene>
    <name evidence="15" type="ORF">GCM10011387_16530</name>
</gene>
<dbReference type="SUPFAM" id="SSF55785">
    <property type="entry name" value="PYP-like sensor domain (PAS domain)"/>
    <property type="match status" value="1"/>
</dbReference>
<dbReference type="GO" id="GO:0007234">
    <property type="term" value="P:osmosensory signaling via phosphorelay pathway"/>
    <property type="evidence" value="ECO:0007669"/>
    <property type="project" value="TreeGrafter"/>
</dbReference>
<dbReference type="GO" id="GO:0016020">
    <property type="term" value="C:membrane"/>
    <property type="evidence" value="ECO:0007669"/>
    <property type="project" value="UniProtKB-SubCell"/>
</dbReference>
<dbReference type="PANTHER" id="PTHR42878">
    <property type="entry name" value="TWO-COMPONENT HISTIDINE KINASE"/>
    <property type="match status" value="1"/>
</dbReference>
<dbReference type="NCBIfam" id="TIGR00229">
    <property type="entry name" value="sensory_box"/>
    <property type="match status" value="1"/>
</dbReference>
<dbReference type="GO" id="GO:0006355">
    <property type="term" value="P:regulation of DNA-templated transcription"/>
    <property type="evidence" value="ECO:0007669"/>
    <property type="project" value="InterPro"/>
</dbReference>
<dbReference type="EC" id="2.7.13.3" evidence="3"/>
<keyword evidence="12" id="KW-0175">Coiled coil</keyword>
<dbReference type="SMART" id="SM00388">
    <property type="entry name" value="HisKA"/>
    <property type="match status" value="1"/>
</dbReference>
<evidence type="ECO:0000256" key="8">
    <source>
        <dbReference type="ARBA" id="ARBA00022840"/>
    </source>
</evidence>
<dbReference type="Proteomes" id="UP000651668">
    <property type="component" value="Unassembled WGS sequence"/>
</dbReference>